<proteinExistence type="predicted"/>
<keyword evidence="2" id="KW-1185">Reference proteome</keyword>
<reference evidence="1 2" key="1">
    <citation type="journal article" date="2022" name="Allergy">
        <title>Genome assembly and annotation of Periplaneta americana reveal a comprehensive cockroach allergen profile.</title>
        <authorList>
            <person name="Wang L."/>
            <person name="Xiong Q."/>
            <person name="Saelim N."/>
            <person name="Wang L."/>
            <person name="Nong W."/>
            <person name="Wan A.T."/>
            <person name="Shi M."/>
            <person name="Liu X."/>
            <person name="Cao Q."/>
            <person name="Hui J.H.L."/>
            <person name="Sookrung N."/>
            <person name="Leung T.F."/>
            <person name="Tungtrongchitr A."/>
            <person name="Tsui S.K.W."/>
        </authorList>
    </citation>
    <scope>NUCLEOTIDE SEQUENCE [LARGE SCALE GENOMIC DNA]</scope>
    <source>
        <strain evidence="1">PWHHKU_190912</strain>
    </source>
</reference>
<evidence type="ECO:0000313" key="2">
    <source>
        <dbReference type="Proteomes" id="UP001148838"/>
    </source>
</evidence>
<organism evidence="1 2">
    <name type="scientific">Periplaneta americana</name>
    <name type="common">American cockroach</name>
    <name type="synonym">Blatta americana</name>
    <dbReference type="NCBI Taxonomy" id="6978"/>
    <lineage>
        <taxon>Eukaryota</taxon>
        <taxon>Metazoa</taxon>
        <taxon>Ecdysozoa</taxon>
        <taxon>Arthropoda</taxon>
        <taxon>Hexapoda</taxon>
        <taxon>Insecta</taxon>
        <taxon>Pterygota</taxon>
        <taxon>Neoptera</taxon>
        <taxon>Polyneoptera</taxon>
        <taxon>Dictyoptera</taxon>
        <taxon>Blattodea</taxon>
        <taxon>Blattoidea</taxon>
        <taxon>Blattidae</taxon>
        <taxon>Blattinae</taxon>
        <taxon>Periplaneta</taxon>
    </lineage>
</organism>
<protein>
    <submittedName>
        <fullName evidence="1">Uncharacterized protein</fullName>
    </submittedName>
</protein>
<dbReference type="EMBL" id="JAJSOF020000033">
    <property type="protein sequence ID" value="KAJ4430231.1"/>
    <property type="molecule type" value="Genomic_DNA"/>
</dbReference>
<gene>
    <name evidence="1" type="ORF">ANN_22443</name>
</gene>
<dbReference type="Proteomes" id="UP001148838">
    <property type="component" value="Unassembled WGS sequence"/>
</dbReference>
<sequence length="114" mass="12983">MNVISSQKTYLLKKESNHKKPVEEAGKHYDMKETDKIRSKLPMSCERVPVIDLQKCLPTPLLNNSQSVCLRNLWTFNLTVVDVTIQESHCFIWDETLVGMGGNEISSFAERAAK</sequence>
<accession>A0ABQ8S8L3</accession>
<name>A0ABQ8S8L3_PERAM</name>
<comment type="caution">
    <text evidence="1">The sequence shown here is derived from an EMBL/GenBank/DDBJ whole genome shotgun (WGS) entry which is preliminary data.</text>
</comment>
<evidence type="ECO:0000313" key="1">
    <source>
        <dbReference type="EMBL" id="KAJ4430231.1"/>
    </source>
</evidence>